<dbReference type="RefSeq" id="WP_314515586.1">
    <property type="nucleotide sequence ID" value="NZ_JASJOU010000011.1"/>
</dbReference>
<dbReference type="AlphaFoldDB" id="A0AAE3UIE4"/>
<dbReference type="EMBL" id="JASJOU010000011">
    <property type="protein sequence ID" value="MDJ1504377.1"/>
    <property type="molecule type" value="Genomic_DNA"/>
</dbReference>
<proteinExistence type="predicted"/>
<evidence type="ECO:0000313" key="1">
    <source>
        <dbReference type="EMBL" id="MDJ1504377.1"/>
    </source>
</evidence>
<protein>
    <submittedName>
        <fullName evidence="1">GAF domain-containing protein</fullName>
    </submittedName>
</protein>
<accession>A0AAE3UIE4</accession>
<gene>
    <name evidence="1" type="ORF">QNI22_27200</name>
</gene>
<name>A0AAE3UIE4_9BACT</name>
<sequence length="799" mass="92695">MIELTSDNFTDLEKADTVLSFRCFIEYLRKKVEAEKEIRNIFLIHALAKLEANPLLAEPVSLSDIPKIQEELELIVTLLLPVLSEENEQHLALATPLRPQIFFGTDTFYSLVRSSFTGKPRNEVIETITTKETEKIRMKMVYSLILEKIYGIPSLFKAEIVFGVPDEETSLISYFRINIDTRFLEVKSKSPVSQQDIMALLNETDGKDFDKQKLKNFLPLSEFFFSGFSVLTLTDITGQQSIENIKNAIIHMHPGDSDEYYRKEVVSALKVLIRNNTVEFGILPFFRINNKLVLTEENIQYNVMVKAFARKGEIEILPGMLEEYVKKPKIVFYSRMMEENPDNVYMKHLLENNIESYALLPVYNGQDMVGILELYSKQKDSITISALARLDAAMPVLAQFLQHTIDGFNRKIEEIIKNRFTSLQSAVEWRFKEEAWRYFMYSQEHNLKEYTDKIIFKEVYPLYGGIDIRNSTIERNEAMVADLIVQCQLVIEILKEIKKQVSIPIVDSLTFKCSTWIQAIETKTVREDNIRISEFLEEEIVPFLTYFRENNPTLRSVIDSYWKATDEETGIAYKNRRMLETSMQTINAAISQQLDQFQTELQGAYPCYFEKFRTDGIEYDIYIGQAITPDKPFNTLYLKNIRLGQLNAMVSIARMTHRLLPQLEKPLRTTQLIFIRSAAIDISFRNDERKFDVEGAYNIRYQIIKKRIDKVHIKNTSERLTQPDTIALVYLTKKEETEYLEYITYLQNLGLLENKVEFLELEELQGVSGLKALRVTVVLEEASINMIGQVISSETYPIG</sequence>
<organism evidence="1 2">
    <name type="scientific">Xanthocytophaga agilis</name>
    <dbReference type="NCBI Taxonomy" id="3048010"/>
    <lineage>
        <taxon>Bacteria</taxon>
        <taxon>Pseudomonadati</taxon>
        <taxon>Bacteroidota</taxon>
        <taxon>Cytophagia</taxon>
        <taxon>Cytophagales</taxon>
        <taxon>Rhodocytophagaceae</taxon>
        <taxon>Xanthocytophaga</taxon>
    </lineage>
</organism>
<reference evidence="1" key="1">
    <citation type="submission" date="2023-05" db="EMBL/GenBank/DDBJ databases">
        <authorList>
            <person name="Zhang X."/>
        </authorList>
    </citation>
    <scope>NUCLEOTIDE SEQUENCE</scope>
    <source>
        <strain evidence="1">BD1B2-1</strain>
    </source>
</reference>
<comment type="caution">
    <text evidence="1">The sequence shown here is derived from an EMBL/GenBank/DDBJ whole genome shotgun (WGS) entry which is preliminary data.</text>
</comment>
<keyword evidence="2" id="KW-1185">Reference proteome</keyword>
<evidence type="ECO:0000313" key="2">
    <source>
        <dbReference type="Proteomes" id="UP001232063"/>
    </source>
</evidence>
<dbReference type="Proteomes" id="UP001232063">
    <property type="component" value="Unassembled WGS sequence"/>
</dbReference>